<dbReference type="GO" id="GO:0003676">
    <property type="term" value="F:nucleic acid binding"/>
    <property type="evidence" value="ECO:0007669"/>
    <property type="project" value="InterPro"/>
</dbReference>
<dbReference type="Gene3D" id="3.30.420.10">
    <property type="entry name" value="Ribonuclease H-like superfamily/Ribonuclease H"/>
    <property type="match status" value="1"/>
</dbReference>
<evidence type="ECO:0000313" key="14">
    <source>
        <dbReference type="Proteomes" id="UP000765509"/>
    </source>
</evidence>
<dbReference type="GO" id="GO:0015074">
    <property type="term" value="P:DNA integration"/>
    <property type="evidence" value="ECO:0007669"/>
    <property type="project" value="UniProtKB-KW"/>
</dbReference>
<dbReference type="GO" id="GO:0046872">
    <property type="term" value="F:metal ion binding"/>
    <property type="evidence" value="ECO:0007669"/>
    <property type="project" value="UniProtKB-KW"/>
</dbReference>
<keyword evidence="7" id="KW-0229">DNA integration</keyword>
<keyword evidence="9" id="KW-0808">Transferase</keyword>
<proteinExistence type="predicted"/>
<keyword evidence="1" id="KW-0548">Nucleotidyltransferase</keyword>
<evidence type="ECO:0000256" key="6">
    <source>
        <dbReference type="ARBA" id="ARBA00022842"/>
    </source>
</evidence>
<evidence type="ECO:0000259" key="12">
    <source>
        <dbReference type="Pfam" id="PF25597"/>
    </source>
</evidence>
<keyword evidence="10" id="KW-0233">DNA recombination</keyword>
<evidence type="ECO:0000256" key="4">
    <source>
        <dbReference type="ARBA" id="ARBA00022759"/>
    </source>
</evidence>
<keyword evidence="6" id="KW-0460">Magnesium</keyword>
<evidence type="ECO:0000256" key="3">
    <source>
        <dbReference type="ARBA" id="ARBA00022723"/>
    </source>
</evidence>
<evidence type="ECO:0000256" key="8">
    <source>
        <dbReference type="ARBA" id="ARBA00022918"/>
    </source>
</evidence>
<evidence type="ECO:0000256" key="11">
    <source>
        <dbReference type="SAM" id="MobiDB-lite"/>
    </source>
</evidence>
<dbReference type="GO" id="GO:0006310">
    <property type="term" value="P:DNA recombination"/>
    <property type="evidence" value="ECO:0007669"/>
    <property type="project" value="UniProtKB-KW"/>
</dbReference>
<evidence type="ECO:0000256" key="7">
    <source>
        <dbReference type="ARBA" id="ARBA00022908"/>
    </source>
</evidence>
<sequence length="225" mass="25618">MQFTALYSPKPNPISERGNRETSEKARALLFTSNLPSPFWGEAVFTSTFLENIIPCSTINNKTPFELWNKSKFDLSQLRTFGCRFYVNIPKHLPKGMFDATLRKGIILVYNPDKHNWRLMLEDGKIIKGHDVVFNENKFPKPPEVHETCADLTLNSDNNVNTSFTKYQDNNYNFTEELTQNIEACASECLSTSSKSSLTITPNKPGWDYKITPNQAPKHVSSDIS</sequence>
<dbReference type="OrthoDB" id="4095857at2759"/>
<evidence type="ECO:0000313" key="13">
    <source>
        <dbReference type="EMBL" id="MBW0561403.1"/>
    </source>
</evidence>
<protein>
    <recommendedName>
        <fullName evidence="12">Retroviral polymerase SH3-like domain-containing protein</fullName>
    </recommendedName>
</protein>
<comment type="caution">
    <text evidence="13">The sequence shown here is derived from an EMBL/GenBank/DDBJ whole genome shotgun (WGS) entry which is preliminary data.</text>
</comment>
<evidence type="ECO:0000256" key="5">
    <source>
        <dbReference type="ARBA" id="ARBA00022801"/>
    </source>
</evidence>
<evidence type="ECO:0000256" key="1">
    <source>
        <dbReference type="ARBA" id="ARBA00022695"/>
    </source>
</evidence>
<dbReference type="GO" id="GO:0016787">
    <property type="term" value="F:hydrolase activity"/>
    <property type="evidence" value="ECO:0007669"/>
    <property type="project" value="UniProtKB-KW"/>
</dbReference>
<accession>A0A9Q3JFY4</accession>
<organism evidence="13 14">
    <name type="scientific">Austropuccinia psidii MF-1</name>
    <dbReference type="NCBI Taxonomy" id="1389203"/>
    <lineage>
        <taxon>Eukaryota</taxon>
        <taxon>Fungi</taxon>
        <taxon>Dikarya</taxon>
        <taxon>Basidiomycota</taxon>
        <taxon>Pucciniomycotina</taxon>
        <taxon>Pucciniomycetes</taxon>
        <taxon>Pucciniales</taxon>
        <taxon>Sphaerophragmiaceae</taxon>
        <taxon>Austropuccinia</taxon>
    </lineage>
</organism>
<dbReference type="GO" id="GO:0003964">
    <property type="term" value="F:RNA-directed DNA polymerase activity"/>
    <property type="evidence" value="ECO:0007669"/>
    <property type="project" value="UniProtKB-KW"/>
</dbReference>
<dbReference type="GO" id="GO:0003887">
    <property type="term" value="F:DNA-directed DNA polymerase activity"/>
    <property type="evidence" value="ECO:0007669"/>
    <property type="project" value="UniProtKB-KW"/>
</dbReference>
<keyword evidence="3" id="KW-0479">Metal-binding</keyword>
<keyword evidence="2" id="KW-0540">Nuclease</keyword>
<evidence type="ECO:0000256" key="2">
    <source>
        <dbReference type="ARBA" id="ARBA00022722"/>
    </source>
</evidence>
<dbReference type="Proteomes" id="UP000765509">
    <property type="component" value="Unassembled WGS sequence"/>
</dbReference>
<dbReference type="PANTHER" id="PTHR42648:SF11">
    <property type="entry name" value="TRANSPOSON TY4-P GAG-POL POLYPROTEIN"/>
    <property type="match status" value="1"/>
</dbReference>
<dbReference type="InterPro" id="IPR036397">
    <property type="entry name" value="RNaseH_sf"/>
</dbReference>
<keyword evidence="8" id="KW-0695">RNA-directed DNA polymerase</keyword>
<keyword evidence="4" id="KW-0255">Endonuclease</keyword>
<dbReference type="PANTHER" id="PTHR42648">
    <property type="entry name" value="TRANSPOSASE, PUTATIVE-RELATED"/>
    <property type="match status" value="1"/>
</dbReference>
<dbReference type="GO" id="GO:0004519">
    <property type="term" value="F:endonuclease activity"/>
    <property type="evidence" value="ECO:0007669"/>
    <property type="project" value="UniProtKB-KW"/>
</dbReference>
<feature type="region of interest" description="Disordered" evidence="11">
    <location>
        <begin position="204"/>
        <end position="225"/>
    </location>
</feature>
<gene>
    <name evidence="13" type="ORF">O181_101118</name>
</gene>
<dbReference type="InterPro" id="IPR039537">
    <property type="entry name" value="Retrotran_Ty1/copia-like"/>
</dbReference>
<evidence type="ECO:0000256" key="9">
    <source>
        <dbReference type="ARBA" id="ARBA00022932"/>
    </source>
</evidence>
<feature type="domain" description="Retroviral polymerase SH3-like" evidence="12">
    <location>
        <begin position="83"/>
        <end position="144"/>
    </location>
</feature>
<dbReference type="AlphaFoldDB" id="A0A9Q3JFY4"/>
<keyword evidence="9" id="KW-0239">DNA-directed DNA polymerase</keyword>
<dbReference type="InterPro" id="IPR057670">
    <property type="entry name" value="SH3_retrovirus"/>
</dbReference>
<evidence type="ECO:0000256" key="10">
    <source>
        <dbReference type="ARBA" id="ARBA00023172"/>
    </source>
</evidence>
<keyword evidence="14" id="KW-1185">Reference proteome</keyword>
<dbReference type="EMBL" id="AVOT02070980">
    <property type="protein sequence ID" value="MBW0561403.1"/>
    <property type="molecule type" value="Genomic_DNA"/>
</dbReference>
<name>A0A9Q3JFY4_9BASI</name>
<dbReference type="SUPFAM" id="SSF53098">
    <property type="entry name" value="Ribonuclease H-like"/>
    <property type="match status" value="1"/>
</dbReference>
<reference evidence="13" key="1">
    <citation type="submission" date="2021-03" db="EMBL/GenBank/DDBJ databases">
        <title>Draft genome sequence of rust myrtle Austropuccinia psidii MF-1, a brazilian biotype.</title>
        <authorList>
            <person name="Quecine M.C."/>
            <person name="Pachon D.M.R."/>
            <person name="Bonatelli M.L."/>
            <person name="Correr F.H."/>
            <person name="Franceschini L.M."/>
            <person name="Leite T.F."/>
            <person name="Margarido G.R.A."/>
            <person name="Almeida C.A."/>
            <person name="Ferrarezi J.A."/>
            <person name="Labate C.A."/>
        </authorList>
    </citation>
    <scope>NUCLEOTIDE SEQUENCE</scope>
    <source>
        <strain evidence="13">MF-1</strain>
    </source>
</reference>
<keyword evidence="5" id="KW-0378">Hydrolase</keyword>
<dbReference type="InterPro" id="IPR012337">
    <property type="entry name" value="RNaseH-like_sf"/>
</dbReference>
<dbReference type="Pfam" id="PF25597">
    <property type="entry name" value="SH3_retrovirus"/>
    <property type="match status" value="1"/>
</dbReference>